<feature type="domain" description="Stress-response A/B barrel" evidence="2">
    <location>
        <begin position="48"/>
        <end position="142"/>
    </location>
</feature>
<evidence type="ECO:0000256" key="1">
    <source>
        <dbReference type="ARBA" id="ARBA00011738"/>
    </source>
</evidence>
<dbReference type="SUPFAM" id="SSF54909">
    <property type="entry name" value="Dimeric alpha+beta barrel"/>
    <property type="match status" value="1"/>
</dbReference>
<dbReference type="GO" id="GO:0009865">
    <property type="term" value="P:pollen tube adhesion"/>
    <property type="evidence" value="ECO:0000318"/>
    <property type="project" value="GO_Central"/>
</dbReference>
<dbReference type="InterPro" id="IPR044662">
    <property type="entry name" value="HS1/DABB1-like"/>
</dbReference>
<dbReference type="HOGENOM" id="CLU_080664_4_1_1"/>
<dbReference type="InterPro" id="IPR011008">
    <property type="entry name" value="Dimeric_a/b-barrel"/>
</dbReference>
<accession>F6HE09</accession>
<dbReference type="EMBL" id="FN595749">
    <property type="protein sequence ID" value="CCB50267.1"/>
    <property type="molecule type" value="Genomic_DNA"/>
</dbReference>
<dbReference type="Pfam" id="PF07876">
    <property type="entry name" value="Dabb"/>
    <property type="match status" value="1"/>
</dbReference>
<dbReference type="PROSITE" id="PS51502">
    <property type="entry name" value="S_R_A_B_BARREL"/>
    <property type="match status" value="1"/>
</dbReference>
<protein>
    <recommendedName>
        <fullName evidence="2">Stress-response A/B barrel domain-containing protein</fullName>
    </recommendedName>
</protein>
<dbReference type="Gene3D" id="3.30.70.100">
    <property type="match status" value="1"/>
</dbReference>
<dbReference type="SMART" id="SM00886">
    <property type="entry name" value="Dabb"/>
    <property type="match status" value="1"/>
</dbReference>
<gene>
    <name evidence="3" type="ordered locus">VIT_05s0020g00340</name>
</gene>
<sequence length="149" mass="17207">MSNRKLAFDFGVSINNLLDKQVRWQGERLRVSLYHRVEWKREEGKGVVKHVLLAKFKDSTPPDQIEELIKSYANLVSLIPPMKAFHWGKDVSIENMHQGFTHVFESTFESVEGMAEYVSHPAHVEAANRFLPHLEKVIVLDYKPTAVHL</sequence>
<evidence type="ECO:0000259" key="2">
    <source>
        <dbReference type="PROSITE" id="PS51502"/>
    </source>
</evidence>
<reference evidence="4" key="1">
    <citation type="journal article" date="2007" name="Nature">
        <title>The grapevine genome sequence suggests ancestral hexaploidization in major angiosperm phyla.</title>
        <authorList>
            <consortium name="The French-Italian Public Consortium for Grapevine Genome Characterization."/>
            <person name="Jaillon O."/>
            <person name="Aury J.-M."/>
            <person name="Noel B."/>
            <person name="Policriti A."/>
            <person name="Clepet C."/>
            <person name="Casagrande A."/>
            <person name="Choisne N."/>
            <person name="Aubourg S."/>
            <person name="Vitulo N."/>
            <person name="Jubin C."/>
            <person name="Vezzi A."/>
            <person name="Legeai F."/>
            <person name="Hugueney P."/>
            <person name="Dasilva C."/>
            <person name="Horner D."/>
            <person name="Mica E."/>
            <person name="Jublot D."/>
            <person name="Poulain J."/>
            <person name="Bruyere C."/>
            <person name="Billault A."/>
            <person name="Segurens B."/>
            <person name="Gouyvenoux M."/>
            <person name="Ugarte E."/>
            <person name="Cattonaro F."/>
            <person name="Anthouard V."/>
            <person name="Vico V."/>
            <person name="Del Fabbro C."/>
            <person name="Alaux M."/>
            <person name="Di Gaspero G."/>
            <person name="Dumas V."/>
            <person name="Felice N."/>
            <person name="Paillard S."/>
            <person name="Juman I."/>
            <person name="Moroldo M."/>
            <person name="Scalabrin S."/>
            <person name="Canaguier A."/>
            <person name="Le Clainche I."/>
            <person name="Malacrida G."/>
            <person name="Durand E."/>
            <person name="Pesole G."/>
            <person name="Laucou V."/>
            <person name="Chatelet P."/>
            <person name="Merdinoglu D."/>
            <person name="Delledonne M."/>
            <person name="Pezzotti M."/>
            <person name="Lecharny A."/>
            <person name="Scarpelli C."/>
            <person name="Artiguenave F."/>
            <person name="Pe M.E."/>
            <person name="Valle G."/>
            <person name="Morgante M."/>
            <person name="Caboche M."/>
            <person name="Adam-Blondon A.-F."/>
            <person name="Weissenbach J."/>
            <person name="Quetier F."/>
            <person name="Wincker P."/>
        </authorList>
    </citation>
    <scope>NUCLEOTIDE SEQUENCE [LARGE SCALE GENOMIC DNA]</scope>
    <source>
        <strain evidence="4">cv. Pinot noir / PN40024</strain>
    </source>
</reference>
<evidence type="ECO:0000313" key="4">
    <source>
        <dbReference type="Proteomes" id="UP000009183"/>
    </source>
</evidence>
<dbReference type="FunFam" id="3.30.70.100:FF:000040">
    <property type="entry name" value="Stress-response A/B barrel domain-containing protein HS1"/>
    <property type="match status" value="1"/>
</dbReference>
<comment type="subunit">
    <text evidence="1">Homodimer.</text>
</comment>
<keyword evidence="4" id="KW-1185">Reference proteome</keyword>
<proteinExistence type="predicted"/>
<name>F6HE09_VITVI</name>
<dbReference type="eggNOG" id="ENOG502S12K">
    <property type="taxonomic scope" value="Eukaryota"/>
</dbReference>
<dbReference type="PANTHER" id="PTHR33178:SF10">
    <property type="entry name" value="STRESS-RESPONSE A_B BARREL DOMAIN-CONTAINING PROTEIN"/>
    <property type="match status" value="1"/>
</dbReference>
<dbReference type="AlphaFoldDB" id="F6HE09"/>
<dbReference type="PaxDb" id="29760-VIT_05s0020g00340.t01"/>
<dbReference type="InParanoid" id="F6HE09"/>
<evidence type="ECO:0000313" key="3">
    <source>
        <dbReference type="EMBL" id="CCB50267.1"/>
    </source>
</evidence>
<dbReference type="STRING" id="29760.F6HE09"/>
<dbReference type="PANTHER" id="PTHR33178">
    <property type="match status" value="1"/>
</dbReference>
<organism evidence="3 4">
    <name type="scientific">Vitis vinifera</name>
    <name type="common">Grape</name>
    <dbReference type="NCBI Taxonomy" id="29760"/>
    <lineage>
        <taxon>Eukaryota</taxon>
        <taxon>Viridiplantae</taxon>
        <taxon>Streptophyta</taxon>
        <taxon>Embryophyta</taxon>
        <taxon>Tracheophyta</taxon>
        <taxon>Spermatophyta</taxon>
        <taxon>Magnoliopsida</taxon>
        <taxon>eudicotyledons</taxon>
        <taxon>Gunneridae</taxon>
        <taxon>Pentapetalae</taxon>
        <taxon>rosids</taxon>
        <taxon>Vitales</taxon>
        <taxon>Vitaceae</taxon>
        <taxon>Viteae</taxon>
        <taxon>Vitis</taxon>
    </lineage>
</organism>
<dbReference type="InterPro" id="IPR013097">
    <property type="entry name" value="Dabb"/>
</dbReference>
<dbReference type="OrthoDB" id="1601230at2759"/>
<dbReference type="FunCoup" id="F6HE09">
    <property type="interactions" value="650"/>
</dbReference>
<dbReference type="Proteomes" id="UP000009183">
    <property type="component" value="Chromosome 5"/>
</dbReference>